<dbReference type="InterPro" id="IPR050550">
    <property type="entry name" value="SEC23_SEC24_subfamily"/>
</dbReference>
<dbReference type="InterPro" id="IPR006896">
    <property type="entry name" value="Sec23/24_trunk_dom"/>
</dbReference>
<protein>
    <recommendedName>
        <fullName evidence="12">Protein transport protein Sec24C</fullName>
    </recommendedName>
</protein>
<keyword evidence="3" id="KW-0653">Protein transport</keyword>
<keyword evidence="2" id="KW-0813">Transport</keyword>
<dbReference type="InterPro" id="IPR036180">
    <property type="entry name" value="Gelsolin-like_dom_sf"/>
</dbReference>
<reference evidence="10" key="1">
    <citation type="journal article" date="2020" name="Microb. Genom.">
        <title>Genetic diversity of clinical and environmental Mucorales isolates obtained from an investigation of mucormycosis cases among solid organ transplant recipients.</title>
        <authorList>
            <person name="Nguyen M.H."/>
            <person name="Kaul D."/>
            <person name="Muto C."/>
            <person name="Cheng S.J."/>
            <person name="Richter R.A."/>
            <person name="Bruno V.M."/>
            <person name="Liu G."/>
            <person name="Beyhan S."/>
            <person name="Sundermann A.J."/>
            <person name="Mounaud S."/>
            <person name="Pasculle A.W."/>
            <person name="Nierman W.C."/>
            <person name="Driscoll E."/>
            <person name="Cumbie R."/>
            <person name="Clancy C.J."/>
            <person name="Dupont C.L."/>
        </authorList>
    </citation>
    <scope>NUCLEOTIDE SEQUENCE</scope>
    <source>
        <strain evidence="10">GL11</strain>
    </source>
</reference>
<feature type="compositionally biased region" description="Pro residues" evidence="4">
    <location>
        <begin position="25"/>
        <end position="46"/>
    </location>
</feature>
<dbReference type="EMBL" id="JAANQT010000617">
    <property type="protein sequence ID" value="KAG1309591.1"/>
    <property type="molecule type" value="Genomic_DNA"/>
</dbReference>
<dbReference type="GO" id="GO:0030127">
    <property type="term" value="C:COPII vesicle coat"/>
    <property type="evidence" value="ECO:0007669"/>
    <property type="project" value="InterPro"/>
</dbReference>
<dbReference type="Gene3D" id="2.30.30.380">
    <property type="entry name" value="Zn-finger domain of Sec23/24"/>
    <property type="match status" value="1"/>
</dbReference>
<name>A0A9P6XBN6_RHIOR</name>
<evidence type="ECO:0000259" key="9">
    <source>
        <dbReference type="Pfam" id="PF08033"/>
    </source>
</evidence>
<evidence type="ECO:0000256" key="1">
    <source>
        <dbReference type="ARBA" id="ARBA00008334"/>
    </source>
</evidence>
<evidence type="ECO:0000259" key="7">
    <source>
        <dbReference type="Pfam" id="PF04811"/>
    </source>
</evidence>
<dbReference type="InterPro" id="IPR036465">
    <property type="entry name" value="vWFA_dom_sf"/>
</dbReference>
<dbReference type="OrthoDB" id="49016at2759"/>
<feature type="domain" description="Zinc finger Sec23/Sec24-type" evidence="6">
    <location>
        <begin position="296"/>
        <end position="334"/>
    </location>
</feature>
<dbReference type="Gene3D" id="3.40.50.410">
    <property type="entry name" value="von Willebrand factor, type A domain"/>
    <property type="match status" value="1"/>
</dbReference>
<accession>A0A9P6XBN6</accession>
<dbReference type="Gene3D" id="1.20.120.730">
    <property type="entry name" value="Sec23/Sec24 helical domain"/>
    <property type="match status" value="1"/>
</dbReference>
<dbReference type="InterPro" id="IPR029006">
    <property type="entry name" value="ADF-H/Gelsolin-like_dom_sf"/>
</dbReference>
<comment type="similarity">
    <text evidence="1">Belongs to the SEC23/SEC24 family. SEC24 subfamily.</text>
</comment>
<evidence type="ECO:0000313" key="10">
    <source>
        <dbReference type="EMBL" id="KAG1309591.1"/>
    </source>
</evidence>
<dbReference type="GO" id="GO:0008270">
    <property type="term" value="F:zinc ion binding"/>
    <property type="evidence" value="ECO:0007669"/>
    <property type="project" value="InterPro"/>
</dbReference>
<feature type="compositionally biased region" description="Pro residues" evidence="4">
    <location>
        <begin position="181"/>
        <end position="192"/>
    </location>
</feature>
<dbReference type="AlphaFoldDB" id="A0A9P6XBN6"/>
<evidence type="ECO:0000259" key="8">
    <source>
        <dbReference type="Pfam" id="PF04815"/>
    </source>
</evidence>
<feature type="domain" description="Sec23/Sec24 helical" evidence="8">
    <location>
        <begin position="709"/>
        <end position="811"/>
    </location>
</feature>
<dbReference type="Gene3D" id="3.40.20.10">
    <property type="entry name" value="Severin"/>
    <property type="match status" value="1"/>
</dbReference>
<dbReference type="Pfam" id="PF08033">
    <property type="entry name" value="Sec23_BS"/>
    <property type="match status" value="1"/>
</dbReference>
<comment type="caution">
    <text evidence="10">The sequence shown here is derived from an EMBL/GenBank/DDBJ whole genome shotgun (WGS) entry which is preliminary data.</text>
</comment>
<organism evidence="10 11">
    <name type="scientific">Rhizopus oryzae</name>
    <name type="common">Mucormycosis agent</name>
    <name type="synonym">Rhizopus arrhizus var. delemar</name>
    <dbReference type="NCBI Taxonomy" id="64495"/>
    <lineage>
        <taxon>Eukaryota</taxon>
        <taxon>Fungi</taxon>
        <taxon>Fungi incertae sedis</taxon>
        <taxon>Mucoromycota</taxon>
        <taxon>Mucoromycotina</taxon>
        <taxon>Mucoromycetes</taxon>
        <taxon>Mucorales</taxon>
        <taxon>Mucorineae</taxon>
        <taxon>Rhizopodaceae</taxon>
        <taxon>Rhizopus</taxon>
    </lineage>
</organism>
<feature type="region of interest" description="Disordered" evidence="4">
    <location>
        <begin position="171"/>
        <end position="201"/>
    </location>
</feature>
<dbReference type="Pfam" id="PF04810">
    <property type="entry name" value="zf-Sec23_Sec24"/>
    <property type="match status" value="1"/>
</dbReference>
<feature type="domain" description="Sec23/Sec24 trunk" evidence="7">
    <location>
        <begin position="372"/>
        <end position="601"/>
    </location>
</feature>
<keyword evidence="11" id="KW-1185">Reference proteome</keyword>
<dbReference type="InterPro" id="IPR006895">
    <property type="entry name" value="Znf_Sec23_Sec24"/>
</dbReference>
<dbReference type="SUPFAM" id="SSF82754">
    <property type="entry name" value="C-terminal, gelsolin-like domain of Sec23/24"/>
    <property type="match status" value="1"/>
</dbReference>
<gene>
    <name evidence="10" type="ORF">G6F64_005193</name>
</gene>
<dbReference type="InterPro" id="IPR007123">
    <property type="entry name" value="Gelsolin-like_dom"/>
</dbReference>
<dbReference type="Gene3D" id="2.60.40.1670">
    <property type="entry name" value="beta-sandwich domain of Sec23/24"/>
    <property type="match status" value="1"/>
</dbReference>
<dbReference type="PANTHER" id="PTHR13803:SF4">
    <property type="entry name" value="SECRETORY 24CD, ISOFORM C"/>
    <property type="match status" value="1"/>
</dbReference>
<sequence length="973" mass="109049">MTSLPVRPVNVSNGAPIRPAVQGQPPRPMRPPMPAGPNPSMVPGPNSPMVAGQRPLPPMMNARPPMMPHPQRPLTSPQPMMRPSVAASPPRPMMPPVQPQNNLISPMQNMHIQQQPTSHNKPRRVYAVNPEASSIATPQAPPKEPWPNSLQPQLQTVRPSHASAAAGIGYTNAPYTHSEQPLPPELRPPSQPRPRIDPDQMPAPVTVRELDEELFADKFFGTLERERVPLATTQCIAFDQGNCNPRFMRSTVDRVPFSKDLADKSKLPLGLVIQPLAKLRSDEVDIQAVDHGSEGPVRCTRCRAYINPWCVFTHGGARFECNLCLYSNEVPAWYFANVDMSGRRIDANERPELRYGSVEFEVPKEYYSTRQPAPLNYVFALDVSVLSIQSGMLQAVCEGLKAALYDEQGNAKLNNRIGIITFDKDVQFFNLHASLPTAQMLVVSDIEDMFVPLQAGFLADPNESKNVILELLNSLPHMFKDTIRPESVYTSAVRGGLQALKETGGQVFVFQTCLPNHGPDMLKPRDDKSLYGTEKERNLLTAQSERYKQLGEECVKNGVCVNTWVFPSQYMDLATIRTVSHLTGGDLRYYPAFKLDNKHSIAYQLNHDIHRQTGYDGVLRIRCSDGLQVMDHYGACHMSTYTDVDMTGIDQDKAIAAVMKHDGKLDLNRGVSFQCALLYTTRDGHRRVRVHNLQLAVTSQISDVFRYGDVDATVSVMLRQTIFDLFHKNRKELHTKLTDACVDILTAYRNNCASSTSPGQLILPEAFKLLPVYVHGAIRSAVLRGVGVDMNIDARIAGMSMFNTLSVAELVWTLYPRMFALHNLTAEDGSVNMKGEIKLPSMVRTSYERLETNGAYLVDSGSTLFIWLGSKVSPEFLQNVFGVSHLDQIDPNMIALPALNTDLSHKIHNIMRQLQSQRARYLKPCIVRQEKDAIEFLFSTWMSEDRNAEVQTYVDYMCVLHRKIQEEMKKLNN</sequence>
<feature type="domain" description="Gelsolin-like" evidence="5">
    <location>
        <begin position="837"/>
        <end position="911"/>
    </location>
</feature>
<dbReference type="GO" id="GO:0070971">
    <property type="term" value="C:endoplasmic reticulum exit site"/>
    <property type="evidence" value="ECO:0007669"/>
    <property type="project" value="TreeGrafter"/>
</dbReference>
<evidence type="ECO:0000259" key="6">
    <source>
        <dbReference type="Pfam" id="PF04810"/>
    </source>
</evidence>
<dbReference type="SUPFAM" id="SSF81995">
    <property type="entry name" value="beta-sandwich domain of Sec23/24"/>
    <property type="match status" value="1"/>
</dbReference>
<dbReference type="SUPFAM" id="SSF81811">
    <property type="entry name" value="Helical domain of Sec23/24"/>
    <property type="match status" value="1"/>
</dbReference>
<dbReference type="InterPro" id="IPR012990">
    <property type="entry name" value="Beta-sandwich_Sec23_24"/>
</dbReference>
<proteinExistence type="inferred from homology"/>
<dbReference type="SUPFAM" id="SSF82919">
    <property type="entry name" value="Zn-finger domain of Sec23/24"/>
    <property type="match status" value="1"/>
</dbReference>
<feature type="domain" description="Sec23/Sec24 beta-sandwich" evidence="9">
    <location>
        <begin position="614"/>
        <end position="698"/>
    </location>
</feature>
<dbReference type="Proteomes" id="UP000716291">
    <property type="component" value="Unassembled WGS sequence"/>
</dbReference>
<dbReference type="Pfam" id="PF00626">
    <property type="entry name" value="Gelsolin"/>
    <property type="match status" value="1"/>
</dbReference>
<dbReference type="InterPro" id="IPR036175">
    <property type="entry name" value="Sec23/24_helical_dom_sf"/>
</dbReference>
<evidence type="ECO:0000259" key="5">
    <source>
        <dbReference type="Pfam" id="PF00626"/>
    </source>
</evidence>
<dbReference type="GO" id="GO:0000149">
    <property type="term" value="F:SNARE binding"/>
    <property type="evidence" value="ECO:0007669"/>
    <property type="project" value="TreeGrafter"/>
</dbReference>
<dbReference type="Pfam" id="PF04815">
    <property type="entry name" value="Sec23_helical"/>
    <property type="match status" value="1"/>
</dbReference>
<dbReference type="SUPFAM" id="SSF53300">
    <property type="entry name" value="vWA-like"/>
    <property type="match status" value="1"/>
</dbReference>
<dbReference type="GO" id="GO:0006886">
    <property type="term" value="P:intracellular protein transport"/>
    <property type="evidence" value="ECO:0007669"/>
    <property type="project" value="InterPro"/>
</dbReference>
<dbReference type="InterPro" id="IPR036174">
    <property type="entry name" value="Znf_Sec23_Sec24_sf"/>
</dbReference>
<evidence type="ECO:0000256" key="4">
    <source>
        <dbReference type="SAM" id="MobiDB-lite"/>
    </source>
</evidence>
<evidence type="ECO:0008006" key="12">
    <source>
        <dbReference type="Google" id="ProtNLM"/>
    </source>
</evidence>
<feature type="region of interest" description="Disordered" evidence="4">
    <location>
        <begin position="1"/>
        <end position="53"/>
    </location>
</feature>
<dbReference type="GO" id="GO:0090110">
    <property type="term" value="P:COPII-coated vesicle cargo loading"/>
    <property type="evidence" value="ECO:0007669"/>
    <property type="project" value="TreeGrafter"/>
</dbReference>
<evidence type="ECO:0000313" key="11">
    <source>
        <dbReference type="Proteomes" id="UP000716291"/>
    </source>
</evidence>
<dbReference type="InterPro" id="IPR006900">
    <property type="entry name" value="Sec23/24_helical_dom"/>
</dbReference>
<evidence type="ECO:0000256" key="3">
    <source>
        <dbReference type="ARBA" id="ARBA00022927"/>
    </source>
</evidence>
<dbReference type="Pfam" id="PF04811">
    <property type="entry name" value="Sec23_trunk"/>
    <property type="match status" value="1"/>
</dbReference>
<feature type="region of interest" description="Disordered" evidence="4">
    <location>
        <begin position="67"/>
        <end position="89"/>
    </location>
</feature>
<dbReference type="PANTHER" id="PTHR13803">
    <property type="entry name" value="SEC24-RELATED PROTEIN"/>
    <property type="match status" value="1"/>
</dbReference>
<evidence type="ECO:0000256" key="2">
    <source>
        <dbReference type="ARBA" id="ARBA00022448"/>
    </source>
</evidence>